<sequence length="429" mass="45459">MVLKRTCSSFGAAGESHAQKRVALDEELVRVDSSTDPAKDLSAAATMKQPAPVAHLPERQPTAPRGDRHQRRHQHRMGVPSGAGSEDSDELAELICCLATPAVITTSSEHRLDAEHLPRAQTFSGLRLPVFSRRSSSTTSLRLIRQQTAMSSSTAAVNHIDTATISPQTPPAQTECQGRMHLIPDAPSRLSRPLVLPLAQLARIRLADLESRCLGDPSAQMPSRYSLRPHAVPNSAKPLMSNTASNVAAQPEIRGITFPAPDGSALSVHPWAQATGGHWWSARDIHQLVTGAEDVLPAVPSAAASKVPGQDSAGAIAFHVKTPLLSAAVPGVVPSDFCLGGDLPERPDRPESSLCAASAPGLALQHDVASMAAPHRPADVRAASRVRPETAAYDTISGMPAFERSNSLEAVMRYCSALTPSLLDVFLSS</sequence>
<gene>
    <name evidence="2" type="ORF">CAUPRSCDRAFT_10337</name>
</gene>
<dbReference type="Proteomes" id="UP000268535">
    <property type="component" value="Unassembled WGS sequence"/>
</dbReference>
<dbReference type="EMBL" id="ML009124">
    <property type="protein sequence ID" value="RKO98038.1"/>
    <property type="molecule type" value="Genomic_DNA"/>
</dbReference>
<evidence type="ECO:0000313" key="3">
    <source>
        <dbReference type="Proteomes" id="UP000268535"/>
    </source>
</evidence>
<organism evidence="2 3">
    <name type="scientific">Caulochytrium protostelioides</name>
    <dbReference type="NCBI Taxonomy" id="1555241"/>
    <lineage>
        <taxon>Eukaryota</taxon>
        <taxon>Fungi</taxon>
        <taxon>Fungi incertae sedis</taxon>
        <taxon>Chytridiomycota</taxon>
        <taxon>Chytridiomycota incertae sedis</taxon>
        <taxon>Chytridiomycetes</taxon>
        <taxon>Caulochytriales</taxon>
        <taxon>Caulochytriaceae</taxon>
        <taxon>Caulochytrium</taxon>
    </lineage>
</organism>
<name>A0A4P9X079_9FUNG</name>
<reference evidence="3" key="1">
    <citation type="journal article" date="2018" name="Nat. Microbiol.">
        <title>Leveraging single-cell genomics to expand the fungal tree of life.</title>
        <authorList>
            <person name="Ahrendt S.R."/>
            <person name="Quandt C.A."/>
            <person name="Ciobanu D."/>
            <person name="Clum A."/>
            <person name="Salamov A."/>
            <person name="Andreopoulos B."/>
            <person name="Cheng J.F."/>
            <person name="Woyke T."/>
            <person name="Pelin A."/>
            <person name="Henrissat B."/>
            <person name="Reynolds N.K."/>
            <person name="Benny G.L."/>
            <person name="Smith M.E."/>
            <person name="James T.Y."/>
            <person name="Grigoriev I.V."/>
        </authorList>
    </citation>
    <scope>NUCLEOTIDE SEQUENCE [LARGE SCALE GENOMIC DNA]</scope>
    <source>
        <strain evidence="3">ATCC 52028</strain>
    </source>
</reference>
<dbReference type="AlphaFoldDB" id="A0A4P9X079"/>
<feature type="region of interest" description="Disordered" evidence="1">
    <location>
        <begin position="31"/>
        <end position="86"/>
    </location>
</feature>
<proteinExistence type="predicted"/>
<protein>
    <submittedName>
        <fullName evidence="2">Uncharacterized protein</fullName>
    </submittedName>
</protein>
<evidence type="ECO:0000313" key="2">
    <source>
        <dbReference type="EMBL" id="RKO98038.1"/>
    </source>
</evidence>
<accession>A0A4P9X079</accession>
<evidence type="ECO:0000256" key="1">
    <source>
        <dbReference type="SAM" id="MobiDB-lite"/>
    </source>
</evidence>